<name>F4PPI4_CACFS</name>
<accession>F4PPI4</accession>
<organism evidence="1 2">
    <name type="scientific">Cavenderia fasciculata</name>
    <name type="common">Slime mold</name>
    <name type="synonym">Dictyostelium fasciculatum</name>
    <dbReference type="NCBI Taxonomy" id="261658"/>
    <lineage>
        <taxon>Eukaryota</taxon>
        <taxon>Amoebozoa</taxon>
        <taxon>Evosea</taxon>
        <taxon>Eumycetozoa</taxon>
        <taxon>Dictyostelia</taxon>
        <taxon>Acytosteliales</taxon>
        <taxon>Cavenderiaceae</taxon>
        <taxon>Cavenderia</taxon>
    </lineage>
</organism>
<dbReference type="SUPFAM" id="SSF48403">
    <property type="entry name" value="Ankyrin repeat"/>
    <property type="match status" value="1"/>
</dbReference>
<dbReference type="Gene3D" id="1.25.40.20">
    <property type="entry name" value="Ankyrin repeat-containing domain"/>
    <property type="match status" value="2"/>
</dbReference>
<dbReference type="KEGG" id="dfa:DFA_04415"/>
<dbReference type="PANTHER" id="PTHR46586">
    <property type="entry name" value="ANKYRIN REPEAT-CONTAINING PROTEIN"/>
    <property type="match status" value="1"/>
</dbReference>
<dbReference type="InterPro" id="IPR052050">
    <property type="entry name" value="SecEffector_AnkRepeat"/>
</dbReference>
<sequence length="346" mass="39417">MTILTTTTTTTIFTFYSIIRVKYIKALIFNQISVISNRLNKDDSRRQRRSLIGRDIIKLPHLEMITIYAMPWSFICHYLPDDCNTILLERRRLVISQYCCHQNATLDTLVHLLEWSTADVGFDWNYLKENSKNIFNQEILEYLIDRCPDEEKEKNNFLIEAMRVACTYGHLSTVKLIDSIKGVEHHNIMDIASSNGFIDIVKYLHGNNSITKGCSKDAMDKASYNNHLEVVKFLHFNRSEGATTKAMDMAAGKGHIDVVQYLSEHRSEGATNMAIDLAAVFGHTEIVNSRCAKLVCLKKDNLYPSFRGYICRSGNGMRNTMQSGTANDTKDMETNNSVVINYASIP</sequence>
<dbReference type="Proteomes" id="UP000007797">
    <property type="component" value="Unassembled WGS sequence"/>
</dbReference>
<gene>
    <name evidence="1" type="ORF">DFA_04415</name>
</gene>
<reference evidence="2" key="1">
    <citation type="journal article" date="2011" name="Genome Res.">
        <title>Phylogeny-wide analysis of social amoeba genomes highlights ancient origins for complex intercellular communication.</title>
        <authorList>
            <person name="Heidel A.J."/>
            <person name="Lawal H.M."/>
            <person name="Felder M."/>
            <person name="Schilde C."/>
            <person name="Helps N.R."/>
            <person name="Tunggal B."/>
            <person name="Rivero F."/>
            <person name="John U."/>
            <person name="Schleicher M."/>
            <person name="Eichinger L."/>
            <person name="Platzer M."/>
            <person name="Noegel A.A."/>
            <person name="Schaap P."/>
            <person name="Gloeckner G."/>
        </authorList>
    </citation>
    <scope>NUCLEOTIDE SEQUENCE [LARGE SCALE GENOMIC DNA]</scope>
    <source>
        <strain evidence="2">SH3</strain>
    </source>
</reference>
<dbReference type="PANTHER" id="PTHR46586:SF3">
    <property type="entry name" value="ANKYRIN REPEAT-CONTAINING PROTEIN"/>
    <property type="match status" value="1"/>
</dbReference>
<keyword evidence="2" id="KW-1185">Reference proteome</keyword>
<proteinExistence type="predicted"/>
<dbReference type="RefSeq" id="XP_004360148.1">
    <property type="nucleotide sequence ID" value="XM_004360091.1"/>
</dbReference>
<dbReference type="AlphaFoldDB" id="F4PPI4"/>
<evidence type="ECO:0000313" key="1">
    <source>
        <dbReference type="EMBL" id="EGG22297.1"/>
    </source>
</evidence>
<dbReference type="GeneID" id="14874244"/>
<protein>
    <recommendedName>
        <fullName evidence="3">Ankyrin repeat-containing protein</fullName>
    </recommendedName>
</protein>
<dbReference type="InterPro" id="IPR036770">
    <property type="entry name" value="Ankyrin_rpt-contain_sf"/>
</dbReference>
<evidence type="ECO:0008006" key="3">
    <source>
        <dbReference type="Google" id="ProtNLM"/>
    </source>
</evidence>
<evidence type="ECO:0000313" key="2">
    <source>
        <dbReference type="Proteomes" id="UP000007797"/>
    </source>
</evidence>
<dbReference type="OrthoDB" id="76098at2759"/>
<dbReference type="EMBL" id="GL883009">
    <property type="protein sequence ID" value="EGG22297.1"/>
    <property type="molecule type" value="Genomic_DNA"/>
</dbReference>